<dbReference type="EMBL" id="JN180627">
    <property type="protein sequence ID" value="AEN94390.1"/>
    <property type="molecule type" value="Genomic_DNA"/>
</dbReference>
<evidence type="ECO:0000256" key="1">
    <source>
        <dbReference type="SAM" id="SignalP"/>
    </source>
</evidence>
<feature type="signal peptide" evidence="1">
    <location>
        <begin position="1"/>
        <end position="15"/>
    </location>
</feature>
<feature type="chain" id="PRO_5012135693" evidence="1">
    <location>
        <begin position="16"/>
        <end position="174"/>
    </location>
</feature>
<proteinExistence type="predicted"/>
<keyword evidence="1" id="KW-0732">Signal</keyword>
<name>G3KBA3_9SPHN</name>
<protein>
    <submittedName>
        <fullName evidence="2">Beta-ketoacyl-acyl carrier protein synthase III</fullName>
    </submittedName>
</protein>
<keyword evidence="2" id="KW-0614">Plasmid</keyword>
<organism evidence="2">
    <name type="scientific">Sphingobium chungbukense</name>
    <dbReference type="NCBI Taxonomy" id="56193"/>
    <lineage>
        <taxon>Bacteria</taxon>
        <taxon>Pseudomonadati</taxon>
        <taxon>Pseudomonadota</taxon>
        <taxon>Alphaproteobacteria</taxon>
        <taxon>Sphingomonadales</taxon>
        <taxon>Sphingomonadaceae</taxon>
        <taxon>Sphingobium</taxon>
    </lineage>
</organism>
<dbReference type="AlphaFoldDB" id="G3KBA3"/>
<dbReference type="RefSeq" id="WP_014082625.1">
    <property type="nucleotide sequence ID" value="NC_016000.1"/>
</dbReference>
<accession>G3KBA3</accession>
<reference evidence="2" key="1">
    <citation type="journal article" date="2011" name="J. Microbiol.">
        <title>Complete sequence and organization of the Sphingobium chungbukense DJ77 pSY2 plasmid.</title>
        <authorList>
            <person name="Yeon S.M."/>
            <person name="Kim Y.C."/>
        </authorList>
    </citation>
    <scope>NUCLEOTIDE SEQUENCE</scope>
    <source>
        <strain evidence="2">DJ77</strain>
        <plasmid evidence="2">pSY2</plasmid>
    </source>
</reference>
<geneLocation type="plasmid" evidence="2">
    <name>pSY2</name>
</geneLocation>
<dbReference type="PROSITE" id="PS51257">
    <property type="entry name" value="PROKAR_LIPOPROTEIN"/>
    <property type="match status" value="1"/>
</dbReference>
<evidence type="ECO:0000313" key="2">
    <source>
        <dbReference type="EMBL" id="AEN94390.1"/>
    </source>
</evidence>
<sequence length="174" mass="18580">MALFRYLIISAVALAGCSQEPTTSQTTLTGSAAAVAGRPKYQDPERYEVESCCTLKLASGVRSKRLQGTDSIVQDVSGPGYILHIVFGPYDSSQAAAGYHLADKQIIDGVTLASFQWTDHQHPPPEGQLLWMAQVGGGKINGVNHAAWGLRISSDCETSDSCHAATALVKTIRF</sequence>
<reference evidence="2" key="2">
    <citation type="submission" date="2011-06" db="EMBL/GenBank/DDBJ databases">
        <authorList>
            <person name="Yeon S.-M."/>
            <person name="Kim Y.-C."/>
        </authorList>
    </citation>
    <scope>NUCLEOTIDE SEQUENCE</scope>
    <source>
        <strain evidence="2">DJ77</strain>
        <plasmid evidence="2">pSY2</plasmid>
    </source>
</reference>